<evidence type="ECO:0000313" key="3">
    <source>
        <dbReference type="EMBL" id="RZF40211.1"/>
    </source>
</evidence>
<reference evidence="3 4" key="1">
    <citation type="journal article" date="2017" name="Gigascience">
        <title>Genome sequence of the small brown planthopper, Laodelphax striatellus.</title>
        <authorList>
            <person name="Zhu J."/>
            <person name="Jiang F."/>
            <person name="Wang X."/>
            <person name="Yang P."/>
            <person name="Bao Y."/>
            <person name="Zhao W."/>
            <person name="Wang W."/>
            <person name="Lu H."/>
            <person name="Wang Q."/>
            <person name="Cui N."/>
            <person name="Li J."/>
            <person name="Chen X."/>
            <person name="Luo L."/>
            <person name="Yu J."/>
            <person name="Kang L."/>
            <person name="Cui F."/>
        </authorList>
    </citation>
    <scope>NUCLEOTIDE SEQUENCE [LARGE SCALE GENOMIC DNA]</scope>
    <source>
        <strain evidence="3">Lst14</strain>
    </source>
</reference>
<evidence type="ECO:0008006" key="5">
    <source>
        <dbReference type="Google" id="ProtNLM"/>
    </source>
</evidence>
<name>A0A482X4L0_LAOST</name>
<evidence type="ECO:0000256" key="1">
    <source>
        <dbReference type="SAM" id="MobiDB-lite"/>
    </source>
</evidence>
<evidence type="ECO:0000313" key="4">
    <source>
        <dbReference type="Proteomes" id="UP000291343"/>
    </source>
</evidence>
<dbReference type="SMR" id="A0A482X4L0"/>
<comment type="caution">
    <text evidence="3">The sequence shown here is derived from an EMBL/GenBank/DDBJ whole genome shotgun (WGS) entry which is preliminary data.</text>
</comment>
<keyword evidence="2" id="KW-0732">Signal</keyword>
<dbReference type="Proteomes" id="UP000291343">
    <property type="component" value="Unassembled WGS sequence"/>
</dbReference>
<organism evidence="3 4">
    <name type="scientific">Laodelphax striatellus</name>
    <name type="common">Small brown planthopper</name>
    <name type="synonym">Delphax striatella</name>
    <dbReference type="NCBI Taxonomy" id="195883"/>
    <lineage>
        <taxon>Eukaryota</taxon>
        <taxon>Metazoa</taxon>
        <taxon>Ecdysozoa</taxon>
        <taxon>Arthropoda</taxon>
        <taxon>Hexapoda</taxon>
        <taxon>Insecta</taxon>
        <taxon>Pterygota</taxon>
        <taxon>Neoptera</taxon>
        <taxon>Paraneoptera</taxon>
        <taxon>Hemiptera</taxon>
        <taxon>Auchenorrhyncha</taxon>
        <taxon>Fulgoroidea</taxon>
        <taxon>Delphacidae</taxon>
        <taxon>Criomorphinae</taxon>
        <taxon>Laodelphax</taxon>
    </lineage>
</organism>
<proteinExistence type="predicted"/>
<dbReference type="OrthoDB" id="5948587at2759"/>
<dbReference type="AlphaFoldDB" id="A0A482X4L0"/>
<sequence>MVVRVGRLLWLWLLLWPAAGGDNVTSAAKCGPCQRHEELRNISLAHIKMQVLEKLGLKHPPNVTGRSRDLHDKPQLRQLMSMYGLAAARERDRDRESPQLHTPGMLGDQPEQQQQQQQPFRPMQPDDDDDHAKTERIFAFPQQREFHTSISN</sequence>
<keyword evidence="4" id="KW-1185">Reference proteome</keyword>
<protein>
    <recommendedName>
        <fullName evidence="5">TGF-beta propeptide domain-containing protein</fullName>
    </recommendedName>
</protein>
<feature type="compositionally biased region" description="Low complexity" evidence="1">
    <location>
        <begin position="108"/>
        <end position="123"/>
    </location>
</feature>
<gene>
    <name evidence="3" type="ORF">LSTR_LSTR016763</name>
</gene>
<feature type="region of interest" description="Disordered" evidence="1">
    <location>
        <begin position="84"/>
        <end position="152"/>
    </location>
</feature>
<dbReference type="STRING" id="195883.A0A482X4L0"/>
<dbReference type="InParanoid" id="A0A482X4L0"/>
<dbReference type="Gene3D" id="2.60.120.970">
    <property type="match status" value="1"/>
</dbReference>
<accession>A0A482X4L0</accession>
<feature type="signal peptide" evidence="2">
    <location>
        <begin position="1"/>
        <end position="21"/>
    </location>
</feature>
<feature type="compositionally biased region" description="Basic and acidic residues" evidence="1">
    <location>
        <begin position="88"/>
        <end position="98"/>
    </location>
</feature>
<dbReference type="EMBL" id="QKKF02018969">
    <property type="protein sequence ID" value="RZF40211.1"/>
    <property type="molecule type" value="Genomic_DNA"/>
</dbReference>
<evidence type="ECO:0000256" key="2">
    <source>
        <dbReference type="SAM" id="SignalP"/>
    </source>
</evidence>
<feature type="chain" id="PRO_5019862522" description="TGF-beta propeptide domain-containing protein" evidence="2">
    <location>
        <begin position="22"/>
        <end position="152"/>
    </location>
</feature>